<reference evidence="2" key="3">
    <citation type="submission" date="2025-09" db="UniProtKB">
        <authorList>
            <consortium name="Ensembl"/>
        </authorList>
    </citation>
    <scope>IDENTIFICATION</scope>
</reference>
<name>A0A8C5ETC1_GOUWI</name>
<evidence type="ECO:0000256" key="1">
    <source>
        <dbReference type="SAM" id="Coils"/>
    </source>
</evidence>
<evidence type="ECO:0000313" key="2">
    <source>
        <dbReference type="Ensembl" id="ENSGWIP00000026626.1"/>
    </source>
</evidence>
<keyword evidence="1" id="KW-0175">Coiled coil</keyword>
<accession>A0A8C5ETC1</accession>
<feature type="coiled-coil region" evidence="1">
    <location>
        <begin position="7"/>
        <end position="41"/>
    </location>
</feature>
<dbReference type="GO" id="GO:0031122">
    <property type="term" value="P:cytoplasmic microtubule organization"/>
    <property type="evidence" value="ECO:0007669"/>
    <property type="project" value="TreeGrafter"/>
</dbReference>
<dbReference type="Ensembl" id="ENSGWIT00000029085.1">
    <property type="protein sequence ID" value="ENSGWIP00000026626.1"/>
    <property type="gene ID" value="ENSGWIG00000013967.1"/>
</dbReference>
<keyword evidence="3" id="KW-1185">Reference proteome</keyword>
<organism evidence="2 3">
    <name type="scientific">Gouania willdenowi</name>
    <name type="common">Blunt-snouted clingfish</name>
    <name type="synonym">Lepadogaster willdenowi</name>
    <dbReference type="NCBI Taxonomy" id="441366"/>
    <lineage>
        <taxon>Eukaryota</taxon>
        <taxon>Metazoa</taxon>
        <taxon>Chordata</taxon>
        <taxon>Craniata</taxon>
        <taxon>Vertebrata</taxon>
        <taxon>Euteleostomi</taxon>
        <taxon>Actinopterygii</taxon>
        <taxon>Neopterygii</taxon>
        <taxon>Teleostei</taxon>
        <taxon>Neoteleostei</taxon>
        <taxon>Acanthomorphata</taxon>
        <taxon>Ovalentaria</taxon>
        <taxon>Blenniimorphae</taxon>
        <taxon>Blenniiformes</taxon>
        <taxon>Gobiesocoidei</taxon>
        <taxon>Gobiesocidae</taxon>
        <taxon>Gobiesocinae</taxon>
        <taxon>Gouania</taxon>
    </lineage>
</organism>
<reference evidence="2" key="1">
    <citation type="submission" date="2020-06" db="EMBL/GenBank/DDBJ databases">
        <authorList>
            <consortium name="Wellcome Sanger Institute Data Sharing"/>
        </authorList>
    </citation>
    <scope>NUCLEOTIDE SEQUENCE [LARGE SCALE GENOMIC DNA]</scope>
</reference>
<protein>
    <submittedName>
        <fullName evidence="2">Uncharacterized protein</fullName>
    </submittedName>
</protein>
<dbReference type="Proteomes" id="UP000694680">
    <property type="component" value="Chromosome 17"/>
</dbReference>
<proteinExistence type="predicted"/>
<reference evidence="2" key="2">
    <citation type="submission" date="2025-08" db="UniProtKB">
        <authorList>
            <consortium name="Ensembl"/>
        </authorList>
    </citation>
    <scope>IDENTIFICATION</scope>
</reference>
<sequence length="167" mass="19004">FFGDFIIVELSKKNQQLQAAVEQEKIKTKQHSNRVRELQREVLYSAHFLYILTTVVDVAEHLTPARTQLRILRLEAHTVKSLQEKLAAANLKVAEYRNQVQSCKQELKVAQKVLATELGEDVNLQQLSRCPGSFRIRSQQILALQQRVGESSDSSRVGTHGNQSRLI</sequence>
<dbReference type="GO" id="GO:0034451">
    <property type="term" value="C:centriolar satellite"/>
    <property type="evidence" value="ECO:0007669"/>
    <property type="project" value="TreeGrafter"/>
</dbReference>
<dbReference type="InterPro" id="IPR038929">
    <property type="entry name" value="CCDC13"/>
</dbReference>
<dbReference type="PANTHER" id="PTHR31935:SF1">
    <property type="entry name" value="COILED-COIL DOMAIN-CONTAINING PROTEIN 13"/>
    <property type="match status" value="1"/>
</dbReference>
<evidence type="ECO:0000313" key="3">
    <source>
        <dbReference type="Proteomes" id="UP000694680"/>
    </source>
</evidence>
<dbReference type="PANTHER" id="PTHR31935">
    <property type="entry name" value="COILED-COIL DOMAIN-CONTAINING PROTEIN 13"/>
    <property type="match status" value="1"/>
</dbReference>
<dbReference type="GO" id="GO:1905515">
    <property type="term" value="P:non-motile cilium assembly"/>
    <property type="evidence" value="ECO:0007669"/>
    <property type="project" value="TreeGrafter"/>
</dbReference>
<feature type="coiled-coil region" evidence="1">
    <location>
        <begin position="79"/>
        <end position="113"/>
    </location>
</feature>
<dbReference type="AlphaFoldDB" id="A0A8C5ETC1"/>